<name>A0A250IQS3_9BACT</name>
<evidence type="ECO:0000313" key="2">
    <source>
        <dbReference type="EMBL" id="ATB33511.1"/>
    </source>
</evidence>
<dbReference type="InterPro" id="IPR029058">
    <property type="entry name" value="AB_hydrolase_fold"/>
</dbReference>
<dbReference type="EMBL" id="CP022163">
    <property type="protein sequence ID" value="ATB33511.1"/>
    <property type="molecule type" value="Genomic_DNA"/>
</dbReference>
<dbReference type="PANTHER" id="PTHR43798">
    <property type="entry name" value="MONOACYLGLYCEROL LIPASE"/>
    <property type="match status" value="1"/>
</dbReference>
<evidence type="ECO:0000259" key="1">
    <source>
        <dbReference type="Pfam" id="PF12697"/>
    </source>
</evidence>
<gene>
    <name evidence="2" type="ORF">MEBOL_007009</name>
</gene>
<sequence length="225" mass="24774">MLPALRKRFTVYAMDRRGRGRSGDGGAYAIEREFEDVATLVDAVPGPVLLVGHSFGAFCSLEAALLARNLGKLVLYEPPLVAVSEVTSPEIIGRIDELVRTQQRELALEVFLREVARTPESQLKLLRALPAWSAWSAVAHTLPREIRAVEGYALVGSRFSRLDIPVLLLLGGDSPPFFASVIDSLRQALPRSRVAVMPQQRHLAMITAPALFVRELLAHADSTWE</sequence>
<keyword evidence="3" id="KW-1185">Reference proteome</keyword>
<dbReference type="KEGG" id="mbd:MEBOL_007009"/>
<evidence type="ECO:0000313" key="3">
    <source>
        <dbReference type="Proteomes" id="UP000217289"/>
    </source>
</evidence>
<reference evidence="2 3" key="1">
    <citation type="submission" date="2017-06" db="EMBL/GenBank/DDBJ databases">
        <authorList>
            <person name="Kim H.J."/>
            <person name="Triplett B.A."/>
        </authorList>
    </citation>
    <scope>NUCLEOTIDE SEQUENCE [LARGE SCALE GENOMIC DNA]</scope>
    <source>
        <strain evidence="2 3">DSM 14713</strain>
    </source>
</reference>
<dbReference type="Gene3D" id="3.40.50.1820">
    <property type="entry name" value="alpha/beta hydrolase"/>
    <property type="match status" value="1"/>
</dbReference>
<proteinExistence type="predicted"/>
<dbReference type="SUPFAM" id="SSF53474">
    <property type="entry name" value="alpha/beta-Hydrolases"/>
    <property type="match status" value="1"/>
</dbReference>
<dbReference type="AlphaFoldDB" id="A0A250IQS3"/>
<protein>
    <recommendedName>
        <fullName evidence="1">AB hydrolase-1 domain-containing protein</fullName>
    </recommendedName>
</protein>
<dbReference type="Proteomes" id="UP000217289">
    <property type="component" value="Chromosome"/>
</dbReference>
<dbReference type="Pfam" id="PF12697">
    <property type="entry name" value="Abhydrolase_6"/>
    <property type="match status" value="1"/>
</dbReference>
<dbReference type="InterPro" id="IPR000073">
    <property type="entry name" value="AB_hydrolase_1"/>
</dbReference>
<accession>A0A250IQS3</accession>
<dbReference type="InterPro" id="IPR050266">
    <property type="entry name" value="AB_hydrolase_sf"/>
</dbReference>
<organism evidence="2 3">
    <name type="scientific">Melittangium boletus DSM 14713</name>
    <dbReference type="NCBI Taxonomy" id="1294270"/>
    <lineage>
        <taxon>Bacteria</taxon>
        <taxon>Pseudomonadati</taxon>
        <taxon>Myxococcota</taxon>
        <taxon>Myxococcia</taxon>
        <taxon>Myxococcales</taxon>
        <taxon>Cystobacterineae</taxon>
        <taxon>Archangiaceae</taxon>
        <taxon>Melittangium</taxon>
    </lineage>
</organism>
<feature type="domain" description="AB hydrolase-1" evidence="1">
    <location>
        <begin position="2"/>
        <end position="214"/>
    </location>
</feature>